<comment type="caution">
    <text evidence="9">The sequence shown here is derived from an EMBL/GenBank/DDBJ whole genome shotgun (WGS) entry which is preliminary data.</text>
</comment>
<dbReference type="Proteomes" id="UP000608513">
    <property type="component" value="Unassembled WGS sequence"/>
</dbReference>
<proteinExistence type="predicted"/>
<dbReference type="Pfam" id="PF01103">
    <property type="entry name" value="Omp85"/>
    <property type="match status" value="1"/>
</dbReference>
<keyword evidence="2 6" id="KW-0378">Hydrolase</keyword>
<feature type="domain" description="PNPLA" evidence="8">
    <location>
        <begin position="43"/>
        <end position="234"/>
    </location>
</feature>
<feature type="short sequence motif" description="DGA/G" evidence="6">
    <location>
        <begin position="221"/>
        <end position="223"/>
    </location>
</feature>
<evidence type="ECO:0000256" key="1">
    <source>
        <dbReference type="ARBA" id="ARBA00004370"/>
    </source>
</evidence>
<protein>
    <submittedName>
        <fullName evidence="9">Patatin-like phospholipase family protein</fullName>
    </submittedName>
</protein>
<dbReference type="Gene3D" id="3.10.20.310">
    <property type="entry name" value="membrane protein fhac"/>
    <property type="match status" value="1"/>
</dbReference>
<keyword evidence="10" id="KW-1185">Reference proteome</keyword>
<keyword evidence="3 6" id="KW-0442">Lipid degradation</keyword>
<keyword evidence="5" id="KW-0472">Membrane</keyword>
<evidence type="ECO:0000313" key="10">
    <source>
        <dbReference type="Proteomes" id="UP000608513"/>
    </source>
</evidence>
<feature type="short sequence motif" description="GXGXXG" evidence="6">
    <location>
        <begin position="47"/>
        <end position="52"/>
    </location>
</feature>
<feature type="signal peptide" evidence="7">
    <location>
        <begin position="1"/>
        <end position="30"/>
    </location>
</feature>
<accession>A0A923SBG2</accession>
<dbReference type="SUPFAM" id="SSF52151">
    <property type="entry name" value="FabD/lysophospholipase-like"/>
    <property type="match status" value="1"/>
</dbReference>
<reference evidence="9" key="1">
    <citation type="submission" date="2020-08" db="EMBL/GenBank/DDBJ databases">
        <title>Ramlibacter sp. USB13 16S ribosomal RNA gene genome sequencing and assembly.</title>
        <authorList>
            <person name="Kang M."/>
        </authorList>
    </citation>
    <scope>NUCLEOTIDE SEQUENCE</scope>
    <source>
        <strain evidence="9">USB13</strain>
    </source>
</reference>
<dbReference type="Pfam" id="PF01734">
    <property type="entry name" value="Patatin"/>
    <property type="match status" value="1"/>
</dbReference>
<dbReference type="InterPro" id="IPR002641">
    <property type="entry name" value="PNPLA_dom"/>
</dbReference>
<evidence type="ECO:0000256" key="7">
    <source>
        <dbReference type="SAM" id="SignalP"/>
    </source>
</evidence>
<dbReference type="AlphaFoldDB" id="A0A923SBG2"/>
<keyword evidence="7" id="KW-0732">Signal</keyword>
<sequence length="743" mass="80048">MDRRVVPLRAFLCIAALAVLPLAATAQAPAAPAATSDRPKVCLVLSGGGARGAAHVGVLKVLEEMRVPVDCIVGTSMGSIVGAAYASGATVQEMEEVLRRLNTRLLFKELPPREERAVRLKRDDARNLAAPEIGLGSDGLLLPKGLVSGVQLEAVLRELSKTRGFRNFDHLPIPFRAVATDLASGKAVVLREGELATAMRASMSVPGAIEPLKVGGRLLVDGGLTNNLPVDVARAMGAQVVIAVNLGTPLLKPEQLDSILGVTAQMVNILTEQNVQASLASLQPTDILILPDLQGFSASDFDRLPDAVGPGEAATRAVASQLAPLAMAPLAYARWSGRRQAVPSQEALVVDEIRFNAMQRVNPEIARHSLETREGAAIDQKVLDRDMQRLFGTGDFEHVSYSLLEEPGKRILNVDAVEKSWGPNYLRFGLGLSSDFSGDAYFNLLGSYRRTWLNALGAEWRIDAQLGRSSRLSTEFYQPLQRGPGLFVSPHAAIERRSTDVFRGDQRIAIFDGRESVVGIDLGAQLTRYGEVRLGVEGSRHRSSVDTGPAVIDTSRGHLDSTRFTVRALLDQLDSLNFPRAGYAASFDFASARKSLGSDANYARLEASGSYVHSVGEHTFSFSAKLGRRVGSDPLPPPEMFQWGGFLQVSGLPTGALIGEDLRFARVVYYNRVQRWSLLDGVYAGASLEIGRMNRSLLPGNDLGTLRAGALLLGVDTPIGPLYLGYGRASKGYDSFYVFLGRP</sequence>
<dbReference type="CDD" id="cd07205">
    <property type="entry name" value="Pat_PNPLA6_PNPLA7_NTE1_like"/>
    <property type="match status" value="1"/>
</dbReference>
<dbReference type="InterPro" id="IPR016035">
    <property type="entry name" value="Acyl_Trfase/lysoPLipase"/>
</dbReference>
<name>A0A923SBG2_9BURK</name>
<dbReference type="GO" id="GO:0019867">
    <property type="term" value="C:outer membrane"/>
    <property type="evidence" value="ECO:0007669"/>
    <property type="project" value="InterPro"/>
</dbReference>
<dbReference type="RefSeq" id="WP_187076588.1">
    <property type="nucleotide sequence ID" value="NZ_JACORT010000005.1"/>
</dbReference>
<dbReference type="EMBL" id="JACORT010000005">
    <property type="protein sequence ID" value="MBC5783835.1"/>
    <property type="molecule type" value="Genomic_DNA"/>
</dbReference>
<evidence type="ECO:0000259" key="8">
    <source>
        <dbReference type="PROSITE" id="PS51635"/>
    </source>
</evidence>
<dbReference type="Gene3D" id="3.40.1090.10">
    <property type="entry name" value="Cytosolic phospholipase A2 catalytic domain"/>
    <property type="match status" value="2"/>
</dbReference>
<evidence type="ECO:0000313" key="9">
    <source>
        <dbReference type="EMBL" id="MBC5783835.1"/>
    </source>
</evidence>
<feature type="chain" id="PRO_5036735961" evidence="7">
    <location>
        <begin position="31"/>
        <end position="743"/>
    </location>
</feature>
<dbReference type="GO" id="GO:0016042">
    <property type="term" value="P:lipid catabolic process"/>
    <property type="evidence" value="ECO:0007669"/>
    <property type="project" value="UniProtKB-UniRule"/>
</dbReference>
<evidence type="ECO:0000256" key="4">
    <source>
        <dbReference type="ARBA" id="ARBA00023098"/>
    </source>
</evidence>
<organism evidence="9 10">
    <name type="scientific">Ramlibacter cellulosilyticus</name>
    <dbReference type="NCBI Taxonomy" id="2764187"/>
    <lineage>
        <taxon>Bacteria</taxon>
        <taxon>Pseudomonadati</taxon>
        <taxon>Pseudomonadota</taxon>
        <taxon>Betaproteobacteria</taxon>
        <taxon>Burkholderiales</taxon>
        <taxon>Comamonadaceae</taxon>
        <taxon>Ramlibacter</taxon>
    </lineage>
</organism>
<dbReference type="PROSITE" id="PS51635">
    <property type="entry name" value="PNPLA"/>
    <property type="match status" value="1"/>
</dbReference>
<gene>
    <name evidence="9" type="ORF">H8N03_12840</name>
</gene>
<feature type="active site" description="Nucleophile" evidence="6">
    <location>
        <position position="76"/>
    </location>
</feature>
<feature type="active site" description="Proton acceptor" evidence="6">
    <location>
        <position position="221"/>
    </location>
</feature>
<keyword evidence="4 6" id="KW-0443">Lipid metabolism</keyword>
<dbReference type="Gene3D" id="2.40.160.50">
    <property type="entry name" value="membrane protein fhac: a member of the omp85/tpsb transporter family"/>
    <property type="match status" value="1"/>
</dbReference>
<evidence type="ECO:0000256" key="5">
    <source>
        <dbReference type="ARBA" id="ARBA00023136"/>
    </source>
</evidence>
<comment type="subcellular location">
    <subcellularLocation>
        <location evidence="1">Membrane</location>
    </subcellularLocation>
</comment>
<dbReference type="InterPro" id="IPR050301">
    <property type="entry name" value="NTE"/>
</dbReference>
<feature type="short sequence motif" description="GXSXG" evidence="6">
    <location>
        <begin position="74"/>
        <end position="78"/>
    </location>
</feature>
<dbReference type="PANTHER" id="PTHR14226:SF29">
    <property type="entry name" value="NEUROPATHY TARGET ESTERASE SWS"/>
    <property type="match status" value="1"/>
</dbReference>
<dbReference type="GO" id="GO:0016787">
    <property type="term" value="F:hydrolase activity"/>
    <property type="evidence" value="ECO:0007669"/>
    <property type="project" value="UniProtKB-UniRule"/>
</dbReference>
<dbReference type="InterPro" id="IPR000184">
    <property type="entry name" value="Bac_surfAg_D15"/>
</dbReference>
<evidence type="ECO:0000256" key="3">
    <source>
        <dbReference type="ARBA" id="ARBA00022963"/>
    </source>
</evidence>
<evidence type="ECO:0000256" key="6">
    <source>
        <dbReference type="PROSITE-ProRule" id="PRU01161"/>
    </source>
</evidence>
<dbReference type="PANTHER" id="PTHR14226">
    <property type="entry name" value="NEUROPATHY TARGET ESTERASE/SWISS CHEESE D.MELANOGASTER"/>
    <property type="match status" value="1"/>
</dbReference>
<evidence type="ECO:0000256" key="2">
    <source>
        <dbReference type="ARBA" id="ARBA00022801"/>
    </source>
</evidence>